<dbReference type="GO" id="GO:0005856">
    <property type="term" value="C:cytoskeleton"/>
    <property type="evidence" value="ECO:0007669"/>
    <property type="project" value="TreeGrafter"/>
</dbReference>
<dbReference type="InterPro" id="IPR051017">
    <property type="entry name" value="Aldolase-II_Adducin_sf"/>
</dbReference>
<dbReference type="InterPro" id="IPR036409">
    <property type="entry name" value="Aldolase_II/adducin_N_sf"/>
</dbReference>
<evidence type="ECO:0000259" key="2">
    <source>
        <dbReference type="SMART" id="SM01007"/>
    </source>
</evidence>
<dbReference type="GO" id="GO:0051015">
    <property type="term" value="F:actin filament binding"/>
    <property type="evidence" value="ECO:0007669"/>
    <property type="project" value="TreeGrafter"/>
</dbReference>
<dbReference type="Proteomes" id="UP000192917">
    <property type="component" value="Unassembled WGS sequence"/>
</dbReference>
<feature type="domain" description="Class II aldolase/adducin N-terminal" evidence="2">
    <location>
        <begin position="8"/>
        <end position="188"/>
    </location>
</feature>
<keyword evidence="4" id="KW-1185">Reference proteome</keyword>
<dbReference type="STRING" id="560819.SAMN05428998_105147"/>
<dbReference type="PANTHER" id="PTHR10672:SF3">
    <property type="entry name" value="PROTEIN HU-LI TAI SHAO"/>
    <property type="match status" value="1"/>
</dbReference>
<dbReference type="PANTHER" id="PTHR10672">
    <property type="entry name" value="ADDUCIN"/>
    <property type="match status" value="1"/>
</dbReference>
<dbReference type="InterPro" id="IPR001303">
    <property type="entry name" value="Aldolase_II/adducin_N"/>
</dbReference>
<dbReference type="EMBL" id="FWZX01000005">
    <property type="protein sequence ID" value="SMF13271.1"/>
    <property type="molecule type" value="Genomic_DNA"/>
</dbReference>
<dbReference type="Gene3D" id="3.40.225.10">
    <property type="entry name" value="Class II aldolase/adducin N-terminal domain"/>
    <property type="match status" value="1"/>
</dbReference>
<sequence length="239" mass="26182">MTHVDARIELAAALRWTARLGMSEGIANHYSLAVSADGRQFLMNPYGRHWSRMRASDLLLLRSDAAPEGLGETVDPTAWAIHGALHRAVPQARCIMHLHSRFATALACLKDPRLPPVDQNCMRFFNRMAVDLGFDGMGLGEEAERLAGALGNRSLLLMGQHGILVVGPTVARCLDDIYYFERAAETYLTALATGQPLNVASDAVAEKTARQWEDYPGFADKHLAAVIAVLREDEPEFAG</sequence>
<name>A0A1Y6BNW2_9PROT</name>
<dbReference type="SMART" id="SM01007">
    <property type="entry name" value="Aldolase_II"/>
    <property type="match status" value="1"/>
</dbReference>
<dbReference type="SUPFAM" id="SSF53639">
    <property type="entry name" value="AraD/HMP-PK domain-like"/>
    <property type="match status" value="1"/>
</dbReference>
<comment type="similarity">
    <text evidence="1">Belongs to the aldolase class II family.</text>
</comment>
<evidence type="ECO:0000313" key="4">
    <source>
        <dbReference type="Proteomes" id="UP000192917"/>
    </source>
</evidence>
<accession>A0A1Y6BNW2</accession>
<dbReference type="RefSeq" id="WP_235017078.1">
    <property type="nucleotide sequence ID" value="NZ_FWZX01000005.1"/>
</dbReference>
<evidence type="ECO:0000313" key="3">
    <source>
        <dbReference type="EMBL" id="SMF13271.1"/>
    </source>
</evidence>
<evidence type="ECO:0000256" key="1">
    <source>
        <dbReference type="ARBA" id="ARBA00037961"/>
    </source>
</evidence>
<protein>
    <submittedName>
        <fullName evidence="3">Ribulose-5-phosphate 4-epimerase/Fuculose-1-phosphate aldolase</fullName>
    </submittedName>
</protein>
<dbReference type="AlphaFoldDB" id="A0A1Y6BNW2"/>
<proteinExistence type="inferred from homology"/>
<reference evidence="3 4" key="1">
    <citation type="submission" date="2017-04" db="EMBL/GenBank/DDBJ databases">
        <authorList>
            <person name="Afonso C.L."/>
            <person name="Miller P.J."/>
            <person name="Scott M.A."/>
            <person name="Spackman E."/>
            <person name="Goraichik I."/>
            <person name="Dimitrov K.M."/>
            <person name="Suarez D.L."/>
            <person name="Swayne D.E."/>
        </authorList>
    </citation>
    <scope>NUCLEOTIDE SEQUENCE [LARGE SCALE GENOMIC DNA]</scope>
    <source>
        <strain evidence="3 4">USBA 355</strain>
    </source>
</reference>
<dbReference type="Pfam" id="PF00596">
    <property type="entry name" value="Aldolase_II"/>
    <property type="match status" value="1"/>
</dbReference>
<dbReference type="NCBIfam" id="NF005689">
    <property type="entry name" value="PRK07490.1"/>
    <property type="match status" value="1"/>
</dbReference>
<organism evidence="3 4">
    <name type="scientific">Tistlia consotensis USBA 355</name>
    <dbReference type="NCBI Taxonomy" id="560819"/>
    <lineage>
        <taxon>Bacteria</taxon>
        <taxon>Pseudomonadati</taxon>
        <taxon>Pseudomonadota</taxon>
        <taxon>Alphaproteobacteria</taxon>
        <taxon>Rhodospirillales</taxon>
        <taxon>Rhodovibrionaceae</taxon>
        <taxon>Tistlia</taxon>
    </lineage>
</organism>
<gene>
    <name evidence="3" type="ORF">SAMN05428998_105147</name>
</gene>